<keyword evidence="9" id="KW-1185">Reference proteome</keyword>
<evidence type="ECO:0000256" key="5">
    <source>
        <dbReference type="ARBA" id="ARBA00023136"/>
    </source>
</evidence>
<feature type="transmembrane region" description="Helical" evidence="6">
    <location>
        <begin position="181"/>
        <end position="200"/>
    </location>
</feature>
<feature type="transmembrane region" description="Helical" evidence="6">
    <location>
        <begin position="234"/>
        <end position="255"/>
    </location>
</feature>
<sequence>MLSLFVIPGHDRRLIPEGRLSGPMPWVIAIMIFLMVLATATGLAFAEAGRNVSDQLSSRATVQIVEANPDLKARQSNDAAARLRGMALVEEVRVLPPQEIEDLIAPWLGQTAGTQDELEAGSLLEDIPLPALIDLKLVRPAGPKELDELRAAVRPLADSARVEPSSGLIAPVIALVQSLQWIAFGLVALLAMATAAAVIISARAALNTHKETIGVIHLLGGTDRQISRLFQRRIALDALLGGILGLICGTAIILLLGMQLSALGSGLVESLGLSWYSWLIIGAVPILGMTLAMVTARMTVMGALRKIL</sequence>
<evidence type="ECO:0000256" key="4">
    <source>
        <dbReference type="ARBA" id="ARBA00022989"/>
    </source>
</evidence>
<dbReference type="PANTHER" id="PTHR47755">
    <property type="entry name" value="CELL DIVISION PROTEIN FTSX"/>
    <property type="match status" value="1"/>
</dbReference>
<feature type="transmembrane region" description="Helical" evidence="6">
    <location>
        <begin position="26"/>
        <end position="46"/>
    </location>
</feature>
<keyword evidence="2" id="KW-1003">Cell membrane</keyword>
<protein>
    <submittedName>
        <fullName evidence="8">Cell division protein</fullName>
    </submittedName>
</protein>
<evidence type="ECO:0000256" key="1">
    <source>
        <dbReference type="ARBA" id="ARBA00004651"/>
    </source>
</evidence>
<dbReference type="Proteomes" id="UP000663923">
    <property type="component" value="Chromosome"/>
</dbReference>
<organism evidence="8 9">
    <name type="scientific">Parasphingorhabdus cellanae</name>
    <dbReference type="NCBI Taxonomy" id="2806553"/>
    <lineage>
        <taxon>Bacteria</taxon>
        <taxon>Pseudomonadati</taxon>
        <taxon>Pseudomonadota</taxon>
        <taxon>Alphaproteobacteria</taxon>
        <taxon>Sphingomonadales</taxon>
        <taxon>Sphingomonadaceae</taxon>
        <taxon>Parasphingorhabdus</taxon>
    </lineage>
</organism>
<feature type="domain" description="ABC3 transporter permease C-terminal" evidence="7">
    <location>
        <begin position="186"/>
        <end position="300"/>
    </location>
</feature>
<comment type="subcellular location">
    <subcellularLocation>
        <location evidence="1">Cell membrane</location>
        <topology evidence="1">Multi-pass membrane protein</topology>
    </subcellularLocation>
</comment>
<feature type="transmembrane region" description="Helical" evidence="6">
    <location>
        <begin position="275"/>
        <end position="296"/>
    </location>
</feature>
<accession>A0ABX7T498</accession>
<dbReference type="Pfam" id="PF02687">
    <property type="entry name" value="FtsX"/>
    <property type="match status" value="1"/>
</dbReference>
<evidence type="ECO:0000313" key="9">
    <source>
        <dbReference type="Proteomes" id="UP000663923"/>
    </source>
</evidence>
<keyword evidence="5 6" id="KW-0472">Membrane</keyword>
<keyword evidence="8" id="KW-0131">Cell cycle</keyword>
<evidence type="ECO:0000259" key="7">
    <source>
        <dbReference type="Pfam" id="PF02687"/>
    </source>
</evidence>
<name>A0ABX7T498_9SPHN</name>
<evidence type="ECO:0000256" key="3">
    <source>
        <dbReference type="ARBA" id="ARBA00022692"/>
    </source>
</evidence>
<gene>
    <name evidence="8" type="ORF">J4G78_11150</name>
</gene>
<evidence type="ECO:0000313" key="8">
    <source>
        <dbReference type="EMBL" id="QTD54808.1"/>
    </source>
</evidence>
<evidence type="ECO:0000256" key="2">
    <source>
        <dbReference type="ARBA" id="ARBA00022475"/>
    </source>
</evidence>
<keyword evidence="4 6" id="KW-1133">Transmembrane helix</keyword>
<dbReference type="InterPro" id="IPR003838">
    <property type="entry name" value="ABC3_permease_C"/>
</dbReference>
<evidence type="ECO:0000256" key="6">
    <source>
        <dbReference type="SAM" id="Phobius"/>
    </source>
</evidence>
<dbReference type="InterPro" id="IPR004513">
    <property type="entry name" value="FtsX"/>
</dbReference>
<dbReference type="RefSeq" id="WP_207986640.1">
    <property type="nucleotide sequence ID" value="NZ_CP071794.1"/>
</dbReference>
<dbReference type="GO" id="GO:0051301">
    <property type="term" value="P:cell division"/>
    <property type="evidence" value="ECO:0007669"/>
    <property type="project" value="UniProtKB-KW"/>
</dbReference>
<keyword evidence="8" id="KW-0132">Cell division</keyword>
<proteinExistence type="predicted"/>
<dbReference type="EMBL" id="CP071794">
    <property type="protein sequence ID" value="QTD54808.1"/>
    <property type="molecule type" value="Genomic_DNA"/>
</dbReference>
<reference evidence="8 9" key="1">
    <citation type="submission" date="2021-03" db="EMBL/GenBank/DDBJ databases">
        <title>Complete genome of Parasphingorhabdus_sp.JHSY0214.</title>
        <authorList>
            <person name="Yoo J.H."/>
            <person name="Bae J.W."/>
        </authorList>
    </citation>
    <scope>NUCLEOTIDE SEQUENCE [LARGE SCALE GENOMIC DNA]</scope>
    <source>
        <strain evidence="8 9">JHSY0214</strain>
    </source>
</reference>
<dbReference type="PANTHER" id="PTHR47755:SF1">
    <property type="entry name" value="CELL DIVISION PROTEIN FTSX"/>
    <property type="match status" value="1"/>
</dbReference>
<keyword evidence="3 6" id="KW-0812">Transmembrane</keyword>